<dbReference type="KEGG" id="awd:AWOD_II_0299"/>
<evidence type="ECO:0000313" key="1">
    <source>
        <dbReference type="EMBL" id="CED56947.1"/>
    </source>
</evidence>
<gene>
    <name evidence="1" type="ORF">AWOD_II_0299</name>
</gene>
<accession>A0A090I9H3</accession>
<reference evidence="2" key="1">
    <citation type="submission" date="2014-09" db="EMBL/GenBank/DDBJ databases">
        <authorList>
            <person name="Hjerde E."/>
        </authorList>
    </citation>
    <scope>NUCLEOTIDE SEQUENCE [LARGE SCALE GENOMIC DNA]</scope>
    <source>
        <strain evidence="2">06/09/139</strain>
    </source>
</reference>
<dbReference type="HOGENOM" id="CLU_926346_0_0_6"/>
<name>A0A090I9H3_9GAMM</name>
<dbReference type="OrthoDB" id="5916378at2"/>
<dbReference type="EMBL" id="LN554847">
    <property type="protein sequence ID" value="CED56947.1"/>
    <property type="molecule type" value="Genomic_DNA"/>
</dbReference>
<protein>
    <submittedName>
        <fullName evidence="1">Uncharacterized protein</fullName>
    </submittedName>
</protein>
<sequence length="300" mass="35208">MLIKLMRHFTSHKQVIKLDVNPLSIESLEQTLDTLNNEYLSTIQTTYDLAYQDKDRSKLLRLEFCYQGKLLSLHHSLWKGDSSNVQQIGNYIKKLDIDTKKYDYGTSEFIFICYALQHERLHDKVIAFIDKLTVYSSRSEYAPLQYPDLSPLGAWAALAVAIKIPNEIDSVVSFFNEYSTSKTGLYFSYNLMPLLIQTYNLIDDQKAFLTLYCSQISSYLWVTPKHWAKFQHIINPDKFLNQQELKMTLNSELTRWTNSLPLGEHEDYVQTFINPILNDEEDRKEIRYLLEKAQRQAAFR</sequence>
<organism evidence="1 2">
    <name type="scientific">Aliivibrio wodanis</name>
    <dbReference type="NCBI Taxonomy" id="80852"/>
    <lineage>
        <taxon>Bacteria</taxon>
        <taxon>Pseudomonadati</taxon>
        <taxon>Pseudomonadota</taxon>
        <taxon>Gammaproteobacteria</taxon>
        <taxon>Vibrionales</taxon>
        <taxon>Vibrionaceae</taxon>
        <taxon>Aliivibrio</taxon>
    </lineage>
</organism>
<keyword evidence="2" id="KW-1185">Reference proteome</keyword>
<dbReference type="Proteomes" id="UP000032427">
    <property type="component" value="Chromosome 2"/>
</dbReference>
<dbReference type="GeneID" id="28542547"/>
<dbReference type="STRING" id="80852.AWOD_II_0299"/>
<dbReference type="AlphaFoldDB" id="A0A090I9H3"/>
<proteinExistence type="predicted"/>
<evidence type="ECO:0000313" key="2">
    <source>
        <dbReference type="Proteomes" id="UP000032427"/>
    </source>
</evidence>
<dbReference type="PATRIC" id="fig|80852.17.peg.3054"/>